<dbReference type="AlphaFoldDB" id="E7RCN7"/>
<organism evidence="6 7">
    <name type="scientific">Planococcus donghaensis MPA1U2</name>
    <dbReference type="NCBI Taxonomy" id="933115"/>
    <lineage>
        <taxon>Bacteria</taxon>
        <taxon>Bacillati</taxon>
        <taxon>Bacillota</taxon>
        <taxon>Bacilli</taxon>
        <taxon>Bacillales</taxon>
        <taxon>Caryophanaceae</taxon>
        <taxon>Planococcus</taxon>
    </lineage>
</organism>
<dbReference type="GO" id="GO:0016887">
    <property type="term" value="F:ATP hydrolysis activity"/>
    <property type="evidence" value="ECO:0007669"/>
    <property type="project" value="InterPro"/>
</dbReference>
<evidence type="ECO:0000259" key="5">
    <source>
        <dbReference type="PROSITE" id="PS50893"/>
    </source>
</evidence>
<evidence type="ECO:0000256" key="3">
    <source>
        <dbReference type="ARBA" id="ARBA00022741"/>
    </source>
</evidence>
<dbReference type="RefSeq" id="WP_008428023.1">
    <property type="nucleotide sequence ID" value="NZ_AEPB01000001.1"/>
</dbReference>
<dbReference type="SMART" id="SM00382">
    <property type="entry name" value="AAA"/>
    <property type="match status" value="1"/>
</dbReference>
<dbReference type="InterPro" id="IPR003439">
    <property type="entry name" value="ABC_transporter-like_ATP-bd"/>
</dbReference>
<dbReference type="Proteomes" id="UP000003052">
    <property type="component" value="Unassembled WGS sequence"/>
</dbReference>
<dbReference type="PROSITE" id="PS00211">
    <property type="entry name" value="ABC_TRANSPORTER_1"/>
    <property type="match status" value="1"/>
</dbReference>
<name>E7RCN7_9BACL</name>
<keyword evidence="4 6" id="KW-0067">ATP-binding</keyword>
<dbReference type="SUPFAM" id="SSF52540">
    <property type="entry name" value="P-loop containing nucleoside triphosphate hydrolases"/>
    <property type="match status" value="1"/>
</dbReference>
<evidence type="ECO:0000313" key="6">
    <source>
        <dbReference type="EMBL" id="EGA91402.1"/>
    </source>
</evidence>
<dbReference type="Pfam" id="PF00005">
    <property type="entry name" value="ABC_tran"/>
    <property type="match status" value="1"/>
</dbReference>
<keyword evidence="2" id="KW-0813">Transport</keyword>
<dbReference type="OrthoDB" id="9790614at2"/>
<dbReference type="EMBL" id="AEPB01000001">
    <property type="protein sequence ID" value="EGA91402.1"/>
    <property type="molecule type" value="Genomic_DNA"/>
</dbReference>
<evidence type="ECO:0000256" key="4">
    <source>
        <dbReference type="ARBA" id="ARBA00022840"/>
    </source>
</evidence>
<reference evidence="6 7" key="1">
    <citation type="journal article" date="2011" name="J. Bacteriol.">
        <title>The Draft Genome of Planococcus donghaensis MPA1U2 Reveals Nonsporulation Pathways Controlled by a Conserved Spo0A Regulon.</title>
        <authorList>
            <person name="Pearson M.D."/>
            <person name="Noller H.F."/>
        </authorList>
    </citation>
    <scope>NUCLEOTIDE SEQUENCE [LARGE SCALE GENOMIC DNA]</scope>
    <source>
        <strain evidence="6 7">MPA1U2</strain>
    </source>
</reference>
<evidence type="ECO:0000256" key="1">
    <source>
        <dbReference type="ARBA" id="ARBA00005417"/>
    </source>
</evidence>
<dbReference type="eggNOG" id="COG1131">
    <property type="taxonomic scope" value="Bacteria"/>
</dbReference>
<keyword evidence="3" id="KW-0547">Nucleotide-binding</keyword>
<sequence>MLHVSNLTKKINNQTLVDDLSFSIGRGRVLGILGPNGAGKTTTMRMILGLVSKKNGSITINNKSLDTEFERALMGVGAIIEAPKFYPHLSGIQNLKYFNSLDTNSDNNRITEVLELLGLLKDGRKKVKYYSLGMKQKLGIALATLNQPSLLILDEPFNGLDPHSLRVVRRYLKGLASKGTSILISSHIISEIELICDDIMVMNKGKLVGDFKVNELSFTASYVLVSIVVDDLSWAASVISSQFNLVCCIEKESVQIKTNETSIPNILKELLNEGINVYEAIQKRSSVEEKFMEITGGGVIA</sequence>
<comment type="similarity">
    <text evidence="1">Belongs to the ABC transporter superfamily.</text>
</comment>
<dbReference type="InterPro" id="IPR027417">
    <property type="entry name" value="P-loop_NTPase"/>
</dbReference>
<accession>E7RCN7</accession>
<dbReference type="PROSITE" id="PS50893">
    <property type="entry name" value="ABC_TRANSPORTER_2"/>
    <property type="match status" value="1"/>
</dbReference>
<feature type="domain" description="ABC transporter" evidence="5">
    <location>
        <begin position="2"/>
        <end position="229"/>
    </location>
</feature>
<proteinExistence type="inferred from homology"/>
<dbReference type="InterPro" id="IPR017871">
    <property type="entry name" value="ABC_transporter-like_CS"/>
</dbReference>
<evidence type="ECO:0000256" key="2">
    <source>
        <dbReference type="ARBA" id="ARBA00022448"/>
    </source>
</evidence>
<dbReference type="PANTHER" id="PTHR43335:SF4">
    <property type="entry name" value="ABC TRANSPORTER, ATP-BINDING PROTEIN"/>
    <property type="match status" value="1"/>
</dbReference>
<dbReference type="PANTHER" id="PTHR43335">
    <property type="entry name" value="ABC TRANSPORTER, ATP-BINDING PROTEIN"/>
    <property type="match status" value="1"/>
</dbReference>
<comment type="caution">
    <text evidence="6">The sequence shown here is derived from an EMBL/GenBank/DDBJ whole genome shotgun (WGS) entry which is preliminary data.</text>
</comment>
<dbReference type="InterPro" id="IPR003593">
    <property type="entry name" value="AAA+_ATPase"/>
</dbReference>
<dbReference type="Gene3D" id="3.40.50.300">
    <property type="entry name" value="P-loop containing nucleotide triphosphate hydrolases"/>
    <property type="match status" value="1"/>
</dbReference>
<dbReference type="GO" id="GO:0005524">
    <property type="term" value="F:ATP binding"/>
    <property type="evidence" value="ECO:0007669"/>
    <property type="project" value="UniProtKB-KW"/>
</dbReference>
<protein>
    <submittedName>
        <fullName evidence="6">ABC transporter ATP-binding protein</fullName>
    </submittedName>
</protein>
<evidence type="ECO:0000313" key="7">
    <source>
        <dbReference type="Proteomes" id="UP000003052"/>
    </source>
</evidence>
<gene>
    <name evidence="6" type="ORF">GPDM_01005</name>
</gene>